<gene>
    <name evidence="2" type="ORF">L195_g037201</name>
</gene>
<name>A0A2K3LRM3_TRIPR</name>
<comment type="caution">
    <text evidence="2">The sequence shown here is derived from an EMBL/GenBank/DDBJ whole genome shotgun (WGS) entry which is preliminary data.</text>
</comment>
<reference evidence="2 3" key="2">
    <citation type="journal article" date="2017" name="Front. Plant Sci.">
        <title>Gene Classification and Mining of Molecular Markers Useful in Red Clover (Trifolium pratense) Breeding.</title>
        <authorList>
            <person name="Istvanek J."/>
            <person name="Dluhosova J."/>
            <person name="Dluhos P."/>
            <person name="Patkova L."/>
            <person name="Nedelnik J."/>
            <person name="Repkova J."/>
        </authorList>
    </citation>
    <scope>NUCLEOTIDE SEQUENCE [LARGE SCALE GENOMIC DNA]</scope>
    <source>
        <strain evidence="3">cv. Tatra</strain>
        <tissue evidence="2">Young leaves</tissue>
    </source>
</reference>
<dbReference type="AlphaFoldDB" id="A0A2K3LRM3"/>
<proteinExistence type="predicted"/>
<feature type="compositionally biased region" description="Basic and acidic residues" evidence="1">
    <location>
        <begin position="15"/>
        <end position="40"/>
    </location>
</feature>
<evidence type="ECO:0000313" key="2">
    <source>
        <dbReference type="EMBL" id="PNX81185.1"/>
    </source>
</evidence>
<organism evidence="2 3">
    <name type="scientific">Trifolium pratense</name>
    <name type="common">Red clover</name>
    <dbReference type="NCBI Taxonomy" id="57577"/>
    <lineage>
        <taxon>Eukaryota</taxon>
        <taxon>Viridiplantae</taxon>
        <taxon>Streptophyta</taxon>
        <taxon>Embryophyta</taxon>
        <taxon>Tracheophyta</taxon>
        <taxon>Spermatophyta</taxon>
        <taxon>Magnoliopsida</taxon>
        <taxon>eudicotyledons</taxon>
        <taxon>Gunneridae</taxon>
        <taxon>Pentapetalae</taxon>
        <taxon>rosids</taxon>
        <taxon>fabids</taxon>
        <taxon>Fabales</taxon>
        <taxon>Fabaceae</taxon>
        <taxon>Papilionoideae</taxon>
        <taxon>50 kb inversion clade</taxon>
        <taxon>NPAAA clade</taxon>
        <taxon>Hologalegina</taxon>
        <taxon>IRL clade</taxon>
        <taxon>Trifolieae</taxon>
        <taxon>Trifolium</taxon>
    </lineage>
</organism>
<protein>
    <submittedName>
        <fullName evidence="2">Uncharacterized protein</fullName>
    </submittedName>
</protein>
<feature type="region of interest" description="Disordered" evidence="1">
    <location>
        <begin position="13"/>
        <end position="69"/>
    </location>
</feature>
<dbReference type="Proteomes" id="UP000236291">
    <property type="component" value="Unassembled WGS sequence"/>
</dbReference>
<reference evidence="2 3" key="1">
    <citation type="journal article" date="2014" name="Am. J. Bot.">
        <title>Genome assembly and annotation for red clover (Trifolium pratense; Fabaceae).</title>
        <authorList>
            <person name="Istvanek J."/>
            <person name="Jaros M."/>
            <person name="Krenek A."/>
            <person name="Repkova J."/>
        </authorList>
    </citation>
    <scope>NUCLEOTIDE SEQUENCE [LARGE SCALE GENOMIC DNA]</scope>
    <source>
        <strain evidence="3">cv. Tatra</strain>
        <tissue evidence="2">Young leaves</tissue>
    </source>
</reference>
<dbReference type="EMBL" id="ASHM01039402">
    <property type="protein sequence ID" value="PNX81185.1"/>
    <property type="molecule type" value="Genomic_DNA"/>
</dbReference>
<sequence length="83" mass="9680">MAMALDTVLLGVPRPHPEIEEESAKRLKSEQHTIFHDDVTQRPPESCEEEKEREKQLKPESDSYSDSEPPELLNRIFIVIVYF</sequence>
<evidence type="ECO:0000313" key="3">
    <source>
        <dbReference type="Proteomes" id="UP000236291"/>
    </source>
</evidence>
<feature type="compositionally biased region" description="Basic and acidic residues" evidence="1">
    <location>
        <begin position="50"/>
        <end position="61"/>
    </location>
</feature>
<accession>A0A2K3LRM3</accession>
<evidence type="ECO:0000256" key="1">
    <source>
        <dbReference type="SAM" id="MobiDB-lite"/>
    </source>
</evidence>